<dbReference type="PROSITE" id="PS51257">
    <property type="entry name" value="PROKAR_LIPOPROTEIN"/>
    <property type="match status" value="1"/>
</dbReference>
<protein>
    <submittedName>
        <fullName evidence="2">SpoIID/LytB domain</fullName>
    </submittedName>
</protein>
<dbReference type="InterPro" id="IPR013693">
    <property type="entry name" value="SpoIID/LytB_N"/>
</dbReference>
<dbReference type="NCBIfam" id="TIGR02669">
    <property type="entry name" value="SpoIID_LytB"/>
    <property type="match status" value="1"/>
</dbReference>
<dbReference type="Proteomes" id="UP000000269">
    <property type="component" value="Chromosome"/>
</dbReference>
<gene>
    <name evidence="2" type="ordered locus">Clos_2635</name>
</gene>
<dbReference type="EMBL" id="CP000853">
    <property type="protein sequence ID" value="ABW20166.1"/>
    <property type="molecule type" value="Genomic_DNA"/>
</dbReference>
<proteinExistence type="predicted"/>
<dbReference type="STRING" id="350688.Clos_2635"/>
<dbReference type="RefSeq" id="WP_012160473.1">
    <property type="nucleotide sequence ID" value="NC_009922.1"/>
</dbReference>
<accession>A8MK34</accession>
<keyword evidence="3" id="KW-1185">Reference proteome</keyword>
<name>A8MK34_ALKOO</name>
<evidence type="ECO:0000259" key="1">
    <source>
        <dbReference type="Pfam" id="PF08486"/>
    </source>
</evidence>
<dbReference type="eggNOG" id="COG2385">
    <property type="taxonomic scope" value="Bacteria"/>
</dbReference>
<dbReference type="GO" id="GO:0030435">
    <property type="term" value="P:sporulation resulting in formation of a cellular spore"/>
    <property type="evidence" value="ECO:0007669"/>
    <property type="project" value="InterPro"/>
</dbReference>
<sequence length="329" mass="36354">MYKKISWIVVVLLTISLAGCGPAKKPKENVQEKKIVEDIKKPPIPDAISQGENKEPKVKVYLTEGQRVEEMKFEDYVVGVLAGEMSNNFPEKALEAQAILARTFVMEFVTEKGQSKYEGAHVSTDIEEAQAWNAKEVNDKIINAVANTRGQVLLHDGKYVKAWFHAHAGGMTATAKEGLGYKDQEPPYIQVVESPDSKKAPPEAAKWTAQFTKQEIKNAMEKIGKKPMDFNSIEIVNRGPSGRATELKIGEETVEAAAFRVALDSTKMKSTKLESITVSGDQVNMSGTGYGHGVGMSQWGAYQMAEEGKSVKDIINHYFKGVEIVKLWE</sequence>
<organism evidence="2 3">
    <name type="scientific">Alkaliphilus oremlandii (strain OhILAs)</name>
    <name type="common">Clostridium oremlandii (strain OhILAs)</name>
    <dbReference type="NCBI Taxonomy" id="350688"/>
    <lineage>
        <taxon>Bacteria</taxon>
        <taxon>Bacillati</taxon>
        <taxon>Bacillota</taxon>
        <taxon>Clostridia</taxon>
        <taxon>Peptostreptococcales</taxon>
        <taxon>Natronincolaceae</taxon>
        <taxon>Alkaliphilus</taxon>
    </lineage>
</organism>
<reference evidence="3" key="1">
    <citation type="submission" date="2007-10" db="EMBL/GenBank/DDBJ databases">
        <title>Complete genome of Alkaliphilus oremlandii OhILAs.</title>
        <authorList>
            <person name="Copeland A."/>
            <person name="Lucas S."/>
            <person name="Lapidus A."/>
            <person name="Barry K."/>
            <person name="Detter J.C."/>
            <person name="Glavina del Rio T."/>
            <person name="Hammon N."/>
            <person name="Israni S."/>
            <person name="Dalin E."/>
            <person name="Tice H."/>
            <person name="Pitluck S."/>
            <person name="Chain P."/>
            <person name="Malfatti S."/>
            <person name="Shin M."/>
            <person name="Vergez L."/>
            <person name="Schmutz J."/>
            <person name="Larimer F."/>
            <person name="Land M."/>
            <person name="Hauser L."/>
            <person name="Kyrpides N."/>
            <person name="Mikhailova N."/>
            <person name="Stolz J.F."/>
            <person name="Dawson A."/>
            <person name="Fisher E."/>
            <person name="Crable B."/>
            <person name="Perera E."/>
            <person name="Lisak J."/>
            <person name="Ranganathan M."/>
            <person name="Basu P."/>
            <person name="Richardson P."/>
        </authorList>
    </citation>
    <scope>NUCLEOTIDE SEQUENCE [LARGE SCALE GENOMIC DNA]</scope>
    <source>
        <strain evidence="3">OhILAs</strain>
    </source>
</reference>
<dbReference type="InterPro" id="IPR013486">
    <property type="entry name" value="SpoIID/LytB"/>
</dbReference>
<dbReference type="Pfam" id="PF08486">
    <property type="entry name" value="SpoIID"/>
    <property type="match status" value="1"/>
</dbReference>
<dbReference type="HOGENOM" id="CLU_021203_1_1_9"/>
<dbReference type="KEGG" id="aoe:Clos_2635"/>
<evidence type="ECO:0000313" key="3">
    <source>
        <dbReference type="Proteomes" id="UP000000269"/>
    </source>
</evidence>
<dbReference type="AlphaFoldDB" id="A8MK34"/>
<evidence type="ECO:0000313" key="2">
    <source>
        <dbReference type="EMBL" id="ABW20166.1"/>
    </source>
</evidence>
<feature type="domain" description="Sporulation stage II protein D amidase enhancer LytB N-terminal" evidence="1">
    <location>
        <begin position="66"/>
        <end position="155"/>
    </location>
</feature>